<accession>A0ABQ0KUJ5</accession>
<keyword evidence="2" id="KW-0732">Signal</keyword>
<evidence type="ECO:0000256" key="2">
    <source>
        <dbReference type="SAM" id="SignalP"/>
    </source>
</evidence>
<feature type="region of interest" description="Disordered" evidence="1">
    <location>
        <begin position="162"/>
        <end position="228"/>
    </location>
</feature>
<organism evidence="3 4">
    <name type="scientific">Mycena chlorophos</name>
    <name type="common">Agaric fungus</name>
    <name type="synonym">Agaricus chlorophos</name>
    <dbReference type="NCBI Taxonomy" id="658473"/>
    <lineage>
        <taxon>Eukaryota</taxon>
        <taxon>Fungi</taxon>
        <taxon>Dikarya</taxon>
        <taxon>Basidiomycota</taxon>
        <taxon>Agaricomycotina</taxon>
        <taxon>Agaricomycetes</taxon>
        <taxon>Agaricomycetidae</taxon>
        <taxon>Agaricales</taxon>
        <taxon>Marasmiineae</taxon>
        <taxon>Mycenaceae</taxon>
        <taxon>Mycena</taxon>
    </lineage>
</organism>
<dbReference type="Proteomes" id="UP000815677">
    <property type="component" value="Unassembled WGS sequence"/>
</dbReference>
<feature type="chain" id="PRO_5046536296" description="GEgh 16 protein" evidence="2">
    <location>
        <begin position="20"/>
        <end position="228"/>
    </location>
</feature>
<evidence type="ECO:0000256" key="1">
    <source>
        <dbReference type="SAM" id="MobiDB-lite"/>
    </source>
</evidence>
<sequence>MKFFSTIAIVLALALNVHAHASPVPMLGVSGIPTRNDVQNPSTGSPCGKINIAETINSSASVAMEADGRTAKINVTDYNAGADGSRSVSVLVDPTGTGKHFVAANVTKNGDPAPKTVGSDLVTVVLPAGTECSGGVDGASCLLSVKTTAGFGGCTLITQLESTSGSSTTTSSRTATTSAAAKAQASKAPCNSSKKTKRDRRAVGSRAARAARRGHAQFEGGLHANPVF</sequence>
<proteinExistence type="predicted"/>
<dbReference type="PANTHER" id="PTHR34618">
    <property type="entry name" value="SURFACE PROTEIN MAS1, PUTATIVE-RELATED"/>
    <property type="match status" value="1"/>
</dbReference>
<feature type="compositionally biased region" description="Low complexity" evidence="1">
    <location>
        <begin position="162"/>
        <end position="188"/>
    </location>
</feature>
<evidence type="ECO:0008006" key="5">
    <source>
        <dbReference type="Google" id="ProtNLM"/>
    </source>
</evidence>
<name>A0ABQ0KUJ5_MYCCL</name>
<evidence type="ECO:0000313" key="3">
    <source>
        <dbReference type="EMBL" id="GAT42574.1"/>
    </source>
</evidence>
<evidence type="ECO:0000313" key="4">
    <source>
        <dbReference type="Proteomes" id="UP000815677"/>
    </source>
</evidence>
<dbReference type="PANTHER" id="PTHR34618:SF1">
    <property type="entry name" value="SECRETED PROTEIN"/>
    <property type="match status" value="1"/>
</dbReference>
<feature type="signal peptide" evidence="2">
    <location>
        <begin position="1"/>
        <end position="19"/>
    </location>
</feature>
<gene>
    <name evidence="3" type="ORF">MCHLO_00286</name>
</gene>
<reference evidence="3" key="1">
    <citation type="submission" date="2014-09" db="EMBL/GenBank/DDBJ databases">
        <title>Genome sequence of the luminous mushroom Mycena chlorophos for searching fungal bioluminescence genes.</title>
        <authorList>
            <person name="Tanaka Y."/>
            <person name="Kasuga D."/>
            <person name="Oba Y."/>
            <person name="Hase S."/>
            <person name="Sato K."/>
            <person name="Oba Y."/>
            <person name="Sakakibara Y."/>
        </authorList>
    </citation>
    <scope>NUCLEOTIDE SEQUENCE</scope>
</reference>
<dbReference type="InterPro" id="IPR021476">
    <property type="entry name" value="Egh16-like"/>
</dbReference>
<keyword evidence="4" id="KW-1185">Reference proteome</keyword>
<protein>
    <recommendedName>
        <fullName evidence="5">GEgh 16 protein</fullName>
    </recommendedName>
</protein>
<dbReference type="EMBL" id="DF838098">
    <property type="protein sequence ID" value="GAT42574.1"/>
    <property type="molecule type" value="Genomic_DNA"/>
</dbReference>